<name>A0A8S2XID8_9BILA</name>
<feature type="region of interest" description="Disordered" evidence="2">
    <location>
        <begin position="135"/>
        <end position="168"/>
    </location>
</feature>
<evidence type="ECO:0000313" key="3">
    <source>
        <dbReference type="EMBL" id="CAF4499660.1"/>
    </source>
</evidence>
<feature type="coiled-coil region" evidence="1">
    <location>
        <begin position="6"/>
        <end position="51"/>
    </location>
</feature>
<feature type="non-terminal residue" evidence="3">
    <location>
        <position position="1"/>
    </location>
</feature>
<feature type="region of interest" description="Disordered" evidence="2">
    <location>
        <begin position="181"/>
        <end position="200"/>
    </location>
</feature>
<reference evidence="3" key="1">
    <citation type="submission" date="2021-02" db="EMBL/GenBank/DDBJ databases">
        <authorList>
            <person name="Nowell W R."/>
        </authorList>
    </citation>
    <scope>NUCLEOTIDE SEQUENCE</scope>
</reference>
<evidence type="ECO:0000256" key="1">
    <source>
        <dbReference type="SAM" id="Coils"/>
    </source>
</evidence>
<dbReference type="AlphaFoldDB" id="A0A8S2XID8"/>
<comment type="caution">
    <text evidence="3">The sequence shown here is derived from an EMBL/GenBank/DDBJ whole genome shotgun (WGS) entry which is preliminary data.</text>
</comment>
<dbReference type="EMBL" id="CAJOBJ010080686">
    <property type="protein sequence ID" value="CAF4499660.1"/>
    <property type="molecule type" value="Genomic_DNA"/>
</dbReference>
<keyword evidence="1" id="KW-0175">Coiled coil</keyword>
<evidence type="ECO:0000256" key="2">
    <source>
        <dbReference type="SAM" id="MobiDB-lite"/>
    </source>
</evidence>
<organism evidence="3 4">
    <name type="scientific">Rotaria magnacalcarata</name>
    <dbReference type="NCBI Taxonomy" id="392030"/>
    <lineage>
        <taxon>Eukaryota</taxon>
        <taxon>Metazoa</taxon>
        <taxon>Spiralia</taxon>
        <taxon>Gnathifera</taxon>
        <taxon>Rotifera</taxon>
        <taxon>Eurotatoria</taxon>
        <taxon>Bdelloidea</taxon>
        <taxon>Philodinida</taxon>
        <taxon>Philodinidae</taxon>
        <taxon>Rotaria</taxon>
    </lineage>
</organism>
<gene>
    <name evidence="3" type="ORF">GIL414_LOCUS34647</name>
</gene>
<sequence>MDQISIVEKENVLKQARRTYEESERSLKSICNSVEQENNELEEEFKSVQAHQTTLIKQYHLIFIKFEQSQQETFLAEDNKNNFHSKSKKLKNHGENSIEQTLDYSSNYLEETSMNPLNDQSSIYYILDQSMNDGDPLSYSDNETHSHLIPNDNQISNIDHQSKAQRQLDEEDIPPADMKLNEIPIQNDNNNNNNDDDDDLLTICLQSNSADNFSS</sequence>
<dbReference type="Proteomes" id="UP000681720">
    <property type="component" value="Unassembled WGS sequence"/>
</dbReference>
<proteinExistence type="predicted"/>
<accession>A0A8S2XID8</accession>
<protein>
    <submittedName>
        <fullName evidence="3">Uncharacterized protein</fullName>
    </submittedName>
</protein>
<evidence type="ECO:0000313" key="4">
    <source>
        <dbReference type="Proteomes" id="UP000681720"/>
    </source>
</evidence>